<dbReference type="EMBL" id="JARQWQ010000032">
    <property type="protein sequence ID" value="KAK2561538.1"/>
    <property type="molecule type" value="Genomic_DNA"/>
</dbReference>
<reference evidence="3" key="1">
    <citation type="journal article" date="2023" name="G3 (Bethesda)">
        <title>Whole genome assembly and annotation of the endangered Caribbean coral Acropora cervicornis.</title>
        <authorList>
            <person name="Selwyn J.D."/>
            <person name="Vollmer S.V."/>
        </authorList>
    </citation>
    <scope>NUCLEOTIDE SEQUENCE</scope>
    <source>
        <strain evidence="3">K2</strain>
    </source>
</reference>
<keyword evidence="4" id="KW-1185">Reference proteome</keyword>
<organism evidence="3 4">
    <name type="scientific">Acropora cervicornis</name>
    <name type="common">Staghorn coral</name>
    <dbReference type="NCBI Taxonomy" id="6130"/>
    <lineage>
        <taxon>Eukaryota</taxon>
        <taxon>Metazoa</taxon>
        <taxon>Cnidaria</taxon>
        <taxon>Anthozoa</taxon>
        <taxon>Hexacorallia</taxon>
        <taxon>Scleractinia</taxon>
        <taxon>Astrocoeniina</taxon>
        <taxon>Acroporidae</taxon>
        <taxon>Acropora</taxon>
    </lineage>
</organism>
<evidence type="ECO:0000259" key="2">
    <source>
        <dbReference type="SMART" id="SM00960"/>
    </source>
</evidence>
<dbReference type="SMART" id="SM00960">
    <property type="entry name" value="Robl_LC7"/>
    <property type="match status" value="1"/>
</dbReference>
<dbReference type="InterPro" id="IPR004942">
    <property type="entry name" value="Roadblock/LAMTOR2_dom"/>
</dbReference>
<dbReference type="Pfam" id="PF03259">
    <property type="entry name" value="Robl_LC7"/>
    <property type="match status" value="1"/>
</dbReference>
<dbReference type="PANTHER" id="PTHR10779">
    <property type="entry name" value="DYNEIN LIGHT CHAIN ROADBLOCK"/>
    <property type="match status" value="1"/>
</dbReference>
<reference evidence="3" key="2">
    <citation type="journal article" date="2023" name="Science">
        <title>Genomic signatures of disease resistance in endangered staghorn corals.</title>
        <authorList>
            <person name="Vollmer S.V."/>
            <person name="Selwyn J.D."/>
            <person name="Despard B.A."/>
            <person name="Roesel C.L."/>
        </authorList>
    </citation>
    <scope>NUCLEOTIDE SEQUENCE</scope>
    <source>
        <strain evidence="3">K2</strain>
    </source>
</reference>
<sequence>MFELGHLLAKELESIQREEIDGSDSNLELTFSWCPANKRLFFRVMDDLDLQSFQASVSRTEVDQVLRRIQSHPGVMALMLTNRDGLALRSNVDINTTKNYAVHYGNLIEMAKSVVRDLDPQNELHFIRVRNKEHEIMVAPTEDLILIVVQHII</sequence>
<name>A0AAD9QHP7_ACRCE</name>
<comment type="similarity">
    <text evidence="1">Belongs to the GAMAD family.</text>
</comment>
<dbReference type="Gene3D" id="3.30.450.30">
    <property type="entry name" value="Dynein light chain 2a, cytoplasmic"/>
    <property type="match status" value="1"/>
</dbReference>
<dbReference type="SUPFAM" id="SSF103196">
    <property type="entry name" value="Roadblock/LC7 domain"/>
    <property type="match status" value="1"/>
</dbReference>
<dbReference type="AlphaFoldDB" id="A0AAD9QHP7"/>
<evidence type="ECO:0000313" key="4">
    <source>
        <dbReference type="Proteomes" id="UP001249851"/>
    </source>
</evidence>
<evidence type="ECO:0000256" key="1">
    <source>
        <dbReference type="ARBA" id="ARBA00007191"/>
    </source>
</evidence>
<dbReference type="Proteomes" id="UP001249851">
    <property type="component" value="Unassembled WGS sequence"/>
</dbReference>
<gene>
    <name evidence="3" type="ORF">P5673_015514</name>
</gene>
<proteinExistence type="inferred from homology"/>
<accession>A0AAD9QHP7</accession>
<comment type="caution">
    <text evidence="3">The sequence shown here is derived from an EMBL/GenBank/DDBJ whole genome shotgun (WGS) entry which is preliminary data.</text>
</comment>
<evidence type="ECO:0000313" key="3">
    <source>
        <dbReference type="EMBL" id="KAK2561538.1"/>
    </source>
</evidence>
<feature type="domain" description="Roadblock/LAMTOR2" evidence="2">
    <location>
        <begin position="62"/>
        <end position="150"/>
    </location>
</feature>
<protein>
    <submittedName>
        <fullName evidence="3">Dynein light chain roadblock-type 2</fullName>
    </submittedName>
</protein>